<gene>
    <name evidence="3" type="ORF">KX928_05895</name>
</gene>
<dbReference type="Proteomes" id="UP001138661">
    <property type="component" value="Unassembled WGS sequence"/>
</dbReference>
<protein>
    <submittedName>
        <fullName evidence="3">SH3 domain-containing protein</fullName>
    </submittedName>
</protein>
<dbReference type="EMBL" id="JAHXDN010000001">
    <property type="protein sequence ID" value="MBW4707315.1"/>
    <property type="molecule type" value="Genomic_DNA"/>
</dbReference>
<organism evidence="3 4">
    <name type="scientific">Roseobacter insulae</name>
    <dbReference type="NCBI Taxonomy" id="2859783"/>
    <lineage>
        <taxon>Bacteria</taxon>
        <taxon>Pseudomonadati</taxon>
        <taxon>Pseudomonadota</taxon>
        <taxon>Alphaproteobacteria</taxon>
        <taxon>Rhodobacterales</taxon>
        <taxon>Roseobacteraceae</taxon>
        <taxon>Roseobacter</taxon>
    </lineage>
</organism>
<evidence type="ECO:0000256" key="1">
    <source>
        <dbReference type="SAM" id="MobiDB-lite"/>
    </source>
</evidence>
<evidence type="ECO:0000313" key="3">
    <source>
        <dbReference type="EMBL" id="MBW4707315.1"/>
    </source>
</evidence>
<evidence type="ECO:0000259" key="2">
    <source>
        <dbReference type="PROSITE" id="PS51781"/>
    </source>
</evidence>
<reference evidence="3" key="1">
    <citation type="submission" date="2021-07" db="EMBL/GenBank/DDBJ databases">
        <title>Roseobacter insulae sp. nov., isolated from a tidal flat.</title>
        <authorList>
            <person name="Park S."/>
            <person name="Yoon J.-H."/>
        </authorList>
    </citation>
    <scope>NUCLEOTIDE SEQUENCE</scope>
    <source>
        <strain evidence="3">YSTF-M11</strain>
    </source>
</reference>
<feature type="domain" description="SH3b" evidence="2">
    <location>
        <begin position="149"/>
        <end position="213"/>
    </location>
</feature>
<feature type="region of interest" description="Disordered" evidence="1">
    <location>
        <begin position="82"/>
        <end position="106"/>
    </location>
</feature>
<proteinExistence type="predicted"/>
<keyword evidence="4" id="KW-1185">Reference proteome</keyword>
<feature type="compositionally biased region" description="Acidic residues" evidence="1">
    <location>
        <begin position="82"/>
        <end position="91"/>
    </location>
</feature>
<dbReference type="PROSITE" id="PS51781">
    <property type="entry name" value="SH3B"/>
    <property type="match status" value="1"/>
</dbReference>
<dbReference type="Pfam" id="PF08239">
    <property type="entry name" value="SH3_3"/>
    <property type="match status" value="1"/>
</dbReference>
<name>A0A9X1FT70_9RHOB</name>
<dbReference type="RefSeq" id="WP_219499927.1">
    <property type="nucleotide sequence ID" value="NZ_JAHXDN010000001.1"/>
</dbReference>
<dbReference type="InterPro" id="IPR003646">
    <property type="entry name" value="SH3-like_bac-type"/>
</dbReference>
<sequence>MKRFIFLTFGFLGLAFYELSGGADFDPVAARNAAILARSDAVDVARLPTTQTAEVSAITNVQEEATVTRVALNLTSLSDVLDDTSEAEAEPDSSAPDTVTPTIASASTNNIDITPVSFGANRAGERVLPSIIFPGSTTQASSADVSSPQDIRRVDASAVNMRGGPGTSYGVVTRLDRNTRVEVLQDDGTGWVKLRPVAGGPEGWIADFLLTKG</sequence>
<evidence type="ECO:0000313" key="4">
    <source>
        <dbReference type="Proteomes" id="UP001138661"/>
    </source>
</evidence>
<comment type="caution">
    <text evidence="3">The sequence shown here is derived from an EMBL/GenBank/DDBJ whole genome shotgun (WGS) entry which is preliminary data.</text>
</comment>
<dbReference type="SMART" id="SM00287">
    <property type="entry name" value="SH3b"/>
    <property type="match status" value="1"/>
</dbReference>
<dbReference type="AlphaFoldDB" id="A0A9X1FT70"/>
<accession>A0A9X1FT70</accession>
<feature type="compositionally biased region" description="Polar residues" evidence="1">
    <location>
        <begin position="95"/>
        <end position="106"/>
    </location>
</feature>